<proteinExistence type="predicted"/>
<organism evidence="1 2">
    <name type="scientific">Trifolium pratense</name>
    <name type="common">Red clover</name>
    <dbReference type="NCBI Taxonomy" id="57577"/>
    <lineage>
        <taxon>Eukaryota</taxon>
        <taxon>Viridiplantae</taxon>
        <taxon>Streptophyta</taxon>
        <taxon>Embryophyta</taxon>
        <taxon>Tracheophyta</taxon>
        <taxon>Spermatophyta</taxon>
        <taxon>Magnoliopsida</taxon>
        <taxon>eudicotyledons</taxon>
        <taxon>Gunneridae</taxon>
        <taxon>Pentapetalae</taxon>
        <taxon>rosids</taxon>
        <taxon>fabids</taxon>
        <taxon>Fabales</taxon>
        <taxon>Fabaceae</taxon>
        <taxon>Papilionoideae</taxon>
        <taxon>50 kb inversion clade</taxon>
        <taxon>NPAAA clade</taxon>
        <taxon>Hologalegina</taxon>
        <taxon>IRL clade</taxon>
        <taxon>Trifolieae</taxon>
        <taxon>Trifolium</taxon>
    </lineage>
</organism>
<protein>
    <submittedName>
        <fullName evidence="1">Uncharacterized protein</fullName>
    </submittedName>
</protein>
<dbReference type="EMBL" id="ASHM01025039">
    <property type="protein sequence ID" value="PNX72735.1"/>
    <property type="molecule type" value="Genomic_DNA"/>
</dbReference>
<gene>
    <name evidence="1" type="ORF">L195_g028629</name>
</gene>
<dbReference type="AlphaFoldDB" id="A0A2K3L2G8"/>
<reference evidence="1 2" key="2">
    <citation type="journal article" date="2017" name="Front. Plant Sci.">
        <title>Gene Classification and Mining of Molecular Markers Useful in Red Clover (Trifolium pratense) Breeding.</title>
        <authorList>
            <person name="Istvanek J."/>
            <person name="Dluhosova J."/>
            <person name="Dluhos P."/>
            <person name="Patkova L."/>
            <person name="Nedelnik J."/>
            <person name="Repkova J."/>
        </authorList>
    </citation>
    <scope>NUCLEOTIDE SEQUENCE [LARGE SCALE GENOMIC DNA]</scope>
    <source>
        <strain evidence="2">cv. Tatra</strain>
        <tissue evidence="1">Young leaves</tissue>
    </source>
</reference>
<dbReference type="Proteomes" id="UP000236291">
    <property type="component" value="Unassembled WGS sequence"/>
</dbReference>
<accession>A0A2K3L2G8</accession>
<comment type="caution">
    <text evidence="1">The sequence shown here is derived from an EMBL/GenBank/DDBJ whole genome shotgun (WGS) entry which is preliminary data.</text>
</comment>
<name>A0A2K3L2G8_TRIPR</name>
<evidence type="ECO:0000313" key="2">
    <source>
        <dbReference type="Proteomes" id="UP000236291"/>
    </source>
</evidence>
<sequence length="67" mass="7297">MHLARRPSPSPKPEPVFPDAMTVGLSSYVTPVTLTVRPHANSTMGACLNFEAPILDPTSPEKSQYLF</sequence>
<evidence type="ECO:0000313" key="1">
    <source>
        <dbReference type="EMBL" id="PNX72735.1"/>
    </source>
</evidence>
<reference evidence="1 2" key="1">
    <citation type="journal article" date="2014" name="Am. J. Bot.">
        <title>Genome assembly and annotation for red clover (Trifolium pratense; Fabaceae).</title>
        <authorList>
            <person name="Istvanek J."/>
            <person name="Jaros M."/>
            <person name="Krenek A."/>
            <person name="Repkova J."/>
        </authorList>
    </citation>
    <scope>NUCLEOTIDE SEQUENCE [LARGE SCALE GENOMIC DNA]</scope>
    <source>
        <strain evidence="2">cv. Tatra</strain>
        <tissue evidence="1">Young leaves</tissue>
    </source>
</reference>